<organism evidence="1 2">
    <name type="scientific">Tenacibaculum mesophilum</name>
    <dbReference type="NCBI Taxonomy" id="104268"/>
    <lineage>
        <taxon>Bacteria</taxon>
        <taxon>Pseudomonadati</taxon>
        <taxon>Bacteroidota</taxon>
        <taxon>Flavobacteriia</taxon>
        <taxon>Flavobacteriales</taxon>
        <taxon>Flavobacteriaceae</taxon>
        <taxon>Tenacibaculum</taxon>
    </lineage>
</organism>
<name>A0ABM7CCV5_9FLAO</name>
<reference evidence="1 2" key="1">
    <citation type="submission" date="2018-09" db="EMBL/GenBank/DDBJ databases">
        <title>Insights into the microbiota of Asian seabass (Lates calcarifer) with tenacibaculosis symptoms and description of sp. nov. Tenacibaculum singaporense.</title>
        <authorList>
            <person name="Miyake S."/>
            <person name="Soh M."/>
            <person name="Azman M.N."/>
            <person name="Ngoh S.Y."/>
            <person name="Orban L."/>
            <person name="Seedorf H."/>
        </authorList>
    </citation>
    <scope>NUCLEOTIDE SEQUENCE [LARGE SCALE GENOMIC DNA]</scope>
    <source>
        <strain evidence="1 2">DSM 13764</strain>
    </source>
</reference>
<evidence type="ECO:0008006" key="3">
    <source>
        <dbReference type="Google" id="ProtNLM"/>
    </source>
</evidence>
<proteinExistence type="predicted"/>
<keyword evidence="2" id="KW-1185">Reference proteome</keyword>
<evidence type="ECO:0000313" key="1">
    <source>
        <dbReference type="EMBL" id="AZJ31569.1"/>
    </source>
</evidence>
<sequence>MRPKIKKEDFLNADDKWLVQLIGQTTDVEINPNITNQKKDLYYKRIQLCNLIIQIEFTIESYGQINFFIDYSHEIPDLIELKKLLSEFNEHDTVNAIDKTLLFYDNNKKEFDYLTNDVEPTDYDLRHEQLEKKYHDLEETKDGGWFHIPLSEPIENLAKYIRLNPNEFLVDENGKEYSN</sequence>
<dbReference type="RefSeq" id="WP_047788694.1">
    <property type="nucleotide sequence ID" value="NZ_CP032544.1"/>
</dbReference>
<gene>
    <name evidence="1" type="ORF">D6200_02890</name>
</gene>
<accession>A0ABM7CCV5</accession>
<evidence type="ECO:0000313" key="2">
    <source>
        <dbReference type="Proteomes" id="UP000269693"/>
    </source>
</evidence>
<dbReference type="EMBL" id="CP032544">
    <property type="protein sequence ID" value="AZJ31569.1"/>
    <property type="molecule type" value="Genomic_DNA"/>
</dbReference>
<protein>
    <recommendedName>
        <fullName evidence="3">DUF4375 domain-containing protein</fullName>
    </recommendedName>
</protein>
<dbReference type="Proteomes" id="UP000269693">
    <property type="component" value="Chromosome"/>
</dbReference>